<evidence type="ECO:0008006" key="3">
    <source>
        <dbReference type="Google" id="ProtNLM"/>
    </source>
</evidence>
<organism evidence="1 2">
    <name type="scientific">Cystobacter fuscus</name>
    <dbReference type="NCBI Taxonomy" id="43"/>
    <lineage>
        <taxon>Bacteria</taxon>
        <taxon>Pseudomonadati</taxon>
        <taxon>Myxococcota</taxon>
        <taxon>Myxococcia</taxon>
        <taxon>Myxococcales</taxon>
        <taxon>Cystobacterineae</taxon>
        <taxon>Archangiaceae</taxon>
        <taxon>Cystobacter</taxon>
    </lineage>
</organism>
<name>A0A250JA88_9BACT</name>
<dbReference type="Proteomes" id="UP000217257">
    <property type="component" value="Chromosome"/>
</dbReference>
<evidence type="ECO:0000313" key="1">
    <source>
        <dbReference type="EMBL" id="ATB40493.1"/>
    </source>
</evidence>
<dbReference type="SUPFAM" id="SSF103032">
    <property type="entry name" value="Hypothetical protein YwqG"/>
    <property type="match status" value="1"/>
</dbReference>
<gene>
    <name evidence="1" type="ORF">CYFUS_005942</name>
</gene>
<evidence type="ECO:0000313" key="2">
    <source>
        <dbReference type="Proteomes" id="UP000217257"/>
    </source>
</evidence>
<dbReference type="Pfam" id="PF09234">
    <property type="entry name" value="DUF1963"/>
    <property type="match status" value="1"/>
</dbReference>
<dbReference type="EMBL" id="CP022098">
    <property type="protein sequence ID" value="ATB40493.1"/>
    <property type="molecule type" value="Genomic_DNA"/>
</dbReference>
<dbReference type="AlphaFoldDB" id="A0A250JA88"/>
<dbReference type="InterPro" id="IPR035948">
    <property type="entry name" value="YwqG-like_sf"/>
</dbReference>
<proteinExistence type="predicted"/>
<sequence>MTAPPQLSSRLREDLSRLSPEVSAVVARTLQENLRPCLLVESKRVSQAPLHRGALGRMLGLRTDEPRLPLLDSKLGGTPYTLGPMEQGRWFLGQLNFAQLPPSVPGLPRRGLLAFDGVRGHSAFGLSFTSRWYPRPTEEEAAPARNVSRLGRFEAALHFRESWSLPCWEDLQSLLPDEVWWLSDDVDEWQRESGMCDARCHRLGGHRSFGQDSLGVFEPPTGLSKDFREYEQLFRLNFDNAADFSWGSNQVYLLVHRDDLAAQRFDRLAFAVAND</sequence>
<dbReference type="InterPro" id="IPR015315">
    <property type="entry name" value="DUF1963"/>
</dbReference>
<accession>A0A250JA88</accession>
<dbReference type="KEGG" id="cfus:CYFUS_005942"/>
<reference evidence="1 2" key="1">
    <citation type="submission" date="2017-06" db="EMBL/GenBank/DDBJ databases">
        <title>Sequencing and comparative analysis of myxobacterial genomes.</title>
        <authorList>
            <person name="Rupp O."/>
            <person name="Goesmann A."/>
            <person name="Sogaard-Andersen L."/>
        </authorList>
    </citation>
    <scope>NUCLEOTIDE SEQUENCE [LARGE SCALE GENOMIC DNA]</scope>
    <source>
        <strain evidence="1 2">DSM 52655</strain>
    </source>
</reference>
<protein>
    <recommendedName>
        <fullName evidence="3">DUF1963 domain-containing protein</fullName>
    </recommendedName>
</protein>
<dbReference type="Gene3D" id="2.30.320.10">
    <property type="entry name" value="YwqG-like"/>
    <property type="match status" value="1"/>
</dbReference>
<dbReference type="RefSeq" id="WP_157758753.1">
    <property type="nucleotide sequence ID" value="NZ_CP022098.1"/>
</dbReference>